<sequence length="56" mass="6572">MTSKQPYPEEFKIEAVKQITERGHWVADVSARIGVSQHSLYKWIKVYAEPVPERRT</sequence>
<reference evidence="1 2" key="1">
    <citation type="submission" date="2018-06" db="EMBL/GenBank/DDBJ databases">
        <title>Genomic Encyclopedia of Archaeal and Bacterial Type Strains, Phase II (KMG-II): from individual species to whole genera.</title>
        <authorList>
            <person name="Goeker M."/>
        </authorList>
    </citation>
    <scope>NUCLEOTIDE SEQUENCE [LARGE SCALE GENOMIC DNA]</scope>
    <source>
        <strain evidence="1 2">CFPB 3232</strain>
    </source>
</reference>
<proteinExistence type="predicted"/>
<dbReference type="GO" id="GO:0003677">
    <property type="term" value="F:DNA binding"/>
    <property type="evidence" value="ECO:0007669"/>
    <property type="project" value="InterPro"/>
</dbReference>
<dbReference type="GO" id="GO:0004803">
    <property type="term" value="F:transposase activity"/>
    <property type="evidence" value="ECO:0007669"/>
    <property type="project" value="InterPro"/>
</dbReference>
<evidence type="ECO:0000313" key="1">
    <source>
        <dbReference type="EMBL" id="RAR77966.1"/>
    </source>
</evidence>
<keyword evidence="2" id="KW-1185">Reference proteome</keyword>
<dbReference type="Pfam" id="PF01527">
    <property type="entry name" value="HTH_Tnp_1"/>
    <property type="match status" value="1"/>
</dbReference>
<dbReference type="InterPro" id="IPR002514">
    <property type="entry name" value="Transposase_8"/>
</dbReference>
<dbReference type="Gene3D" id="1.10.10.60">
    <property type="entry name" value="Homeodomain-like"/>
    <property type="match status" value="1"/>
</dbReference>
<dbReference type="SUPFAM" id="SSF46689">
    <property type="entry name" value="Homeodomain-like"/>
    <property type="match status" value="1"/>
</dbReference>
<organism evidence="1 2">
    <name type="scientific">Paracidovorax anthurii</name>
    <dbReference type="NCBI Taxonomy" id="78229"/>
    <lineage>
        <taxon>Bacteria</taxon>
        <taxon>Pseudomonadati</taxon>
        <taxon>Pseudomonadota</taxon>
        <taxon>Betaproteobacteria</taxon>
        <taxon>Burkholderiales</taxon>
        <taxon>Comamonadaceae</taxon>
        <taxon>Paracidovorax</taxon>
    </lineage>
</organism>
<gene>
    <name evidence="1" type="ORF">AX018_10333</name>
</gene>
<evidence type="ECO:0000313" key="2">
    <source>
        <dbReference type="Proteomes" id="UP000248856"/>
    </source>
</evidence>
<dbReference type="GO" id="GO:0006313">
    <property type="term" value="P:DNA transposition"/>
    <property type="evidence" value="ECO:0007669"/>
    <property type="project" value="InterPro"/>
</dbReference>
<name>A0A328Z6U6_9BURK</name>
<accession>A0A328Z6U6</accession>
<dbReference type="AlphaFoldDB" id="A0A328Z6U6"/>
<dbReference type="EMBL" id="QLTA01000033">
    <property type="protein sequence ID" value="RAR77966.1"/>
    <property type="molecule type" value="Genomic_DNA"/>
</dbReference>
<comment type="caution">
    <text evidence="1">The sequence shown here is derived from an EMBL/GenBank/DDBJ whole genome shotgun (WGS) entry which is preliminary data.</text>
</comment>
<protein>
    <submittedName>
        <fullName evidence="1">Transposase</fullName>
    </submittedName>
</protein>
<dbReference type="InterPro" id="IPR009057">
    <property type="entry name" value="Homeodomain-like_sf"/>
</dbReference>
<dbReference type="Proteomes" id="UP000248856">
    <property type="component" value="Unassembled WGS sequence"/>
</dbReference>